<evidence type="ECO:0000313" key="4">
    <source>
        <dbReference type="Proteomes" id="UP000654345"/>
    </source>
</evidence>
<feature type="compositionally biased region" description="Basic and acidic residues" evidence="1">
    <location>
        <begin position="101"/>
        <end position="113"/>
    </location>
</feature>
<comment type="caution">
    <text evidence="3">The sequence shown here is derived from an EMBL/GenBank/DDBJ whole genome shotgun (WGS) entry which is preliminary data.</text>
</comment>
<feature type="region of interest" description="Disordered" evidence="1">
    <location>
        <begin position="1"/>
        <end position="127"/>
    </location>
</feature>
<sequence>MSQDYQDYKVSTSRRRRNRVPRNRPVLVTNDEQLNSVGEETLAEEGNTPVESSVALAENEASGSEVKPRRSFFSRVGKREEEATSKEDVSRARLARATRGKAGEEATGDEKPKAVKPTARPRSTPPAGGFKTRWIIGMAIYLLAANFVGLFEQQAVHSLGIERQWAQFNLFGLPMNITTSTALYLATLVILLVVLARYDFIPRSLGGSSAANNKSAAKKPARSAEPRAPQPTIRQGVSGEADDLYHAYRSGQRRAKKR</sequence>
<evidence type="ECO:0000313" key="3">
    <source>
        <dbReference type="EMBL" id="GHO52991.1"/>
    </source>
</evidence>
<keyword evidence="2" id="KW-1133">Transmembrane helix</keyword>
<evidence type="ECO:0000256" key="1">
    <source>
        <dbReference type="SAM" id="MobiDB-lite"/>
    </source>
</evidence>
<dbReference type="Proteomes" id="UP000654345">
    <property type="component" value="Unassembled WGS sequence"/>
</dbReference>
<accession>A0ABQ3UJS7</accession>
<gene>
    <name evidence="3" type="ORF">KSB_14660</name>
</gene>
<reference evidence="3 4" key="1">
    <citation type="journal article" date="2021" name="Int. J. Syst. Evol. Microbiol.">
        <title>Reticulibacter mediterranei gen. nov., sp. nov., within the new family Reticulibacteraceae fam. nov., and Ktedonospora formicarum gen. nov., sp. nov., Ktedonobacter robiniae sp. nov., Dictyobacter formicarum sp. nov. and Dictyobacter arantiisoli sp. nov., belonging to the class Ktedonobacteria.</title>
        <authorList>
            <person name="Yabe S."/>
            <person name="Zheng Y."/>
            <person name="Wang C.M."/>
            <person name="Sakai Y."/>
            <person name="Abe K."/>
            <person name="Yokota A."/>
            <person name="Donadio S."/>
            <person name="Cavaletti L."/>
            <person name="Monciardini P."/>
        </authorList>
    </citation>
    <scope>NUCLEOTIDE SEQUENCE [LARGE SCALE GENOMIC DNA]</scope>
    <source>
        <strain evidence="3 4">SOSP1-30</strain>
    </source>
</reference>
<feature type="region of interest" description="Disordered" evidence="1">
    <location>
        <begin position="209"/>
        <end position="243"/>
    </location>
</feature>
<proteinExistence type="predicted"/>
<protein>
    <submittedName>
        <fullName evidence="3">Uncharacterized protein</fullName>
    </submittedName>
</protein>
<keyword evidence="4" id="KW-1185">Reference proteome</keyword>
<feature type="compositionally biased region" description="Polar residues" evidence="1">
    <location>
        <begin position="1"/>
        <end position="11"/>
    </location>
</feature>
<keyword evidence="2" id="KW-0812">Transmembrane</keyword>
<dbReference type="EMBL" id="BNJG01000001">
    <property type="protein sequence ID" value="GHO52991.1"/>
    <property type="molecule type" value="Genomic_DNA"/>
</dbReference>
<feature type="transmembrane region" description="Helical" evidence="2">
    <location>
        <begin position="171"/>
        <end position="195"/>
    </location>
</feature>
<organism evidence="3 4">
    <name type="scientific">Ktedonobacter robiniae</name>
    <dbReference type="NCBI Taxonomy" id="2778365"/>
    <lineage>
        <taxon>Bacteria</taxon>
        <taxon>Bacillati</taxon>
        <taxon>Chloroflexota</taxon>
        <taxon>Ktedonobacteria</taxon>
        <taxon>Ktedonobacterales</taxon>
        <taxon>Ktedonobacteraceae</taxon>
        <taxon>Ktedonobacter</taxon>
    </lineage>
</organism>
<feature type="compositionally biased region" description="Basic residues" evidence="1">
    <location>
        <begin position="12"/>
        <end position="22"/>
    </location>
</feature>
<evidence type="ECO:0000256" key="2">
    <source>
        <dbReference type="SAM" id="Phobius"/>
    </source>
</evidence>
<name>A0ABQ3UJS7_9CHLR</name>
<feature type="compositionally biased region" description="Basic and acidic residues" evidence="1">
    <location>
        <begin position="77"/>
        <end position="91"/>
    </location>
</feature>
<feature type="transmembrane region" description="Helical" evidence="2">
    <location>
        <begin position="132"/>
        <end position="151"/>
    </location>
</feature>
<keyword evidence="2" id="KW-0472">Membrane</keyword>
<dbReference type="RefSeq" id="WP_201369842.1">
    <property type="nucleotide sequence ID" value="NZ_BNJG01000001.1"/>
</dbReference>